<dbReference type="Gene3D" id="3.10.105.10">
    <property type="entry name" value="Dipeptide-binding Protein, Domain 3"/>
    <property type="match status" value="1"/>
</dbReference>
<dbReference type="Proteomes" id="UP001058271">
    <property type="component" value="Chromosome"/>
</dbReference>
<evidence type="ECO:0000256" key="3">
    <source>
        <dbReference type="ARBA" id="ARBA00022729"/>
    </source>
</evidence>
<name>A0ABY5Z0R3_9ACTN</name>
<organism evidence="5 6">
    <name type="scientific">Dactylosporangium roseum</name>
    <dbReference type="NCBI Taxonomy" id="47989"/>
    <lineage>
        <taxon>Bacteria</taxon>
        <taxon>Bacillati</taxon>
        <taxon>Actinomycetota</taxon>
        <taxon>Actinomycetes</taxon>
        <taxon>Micromonosporales</taxon>
        <taxon>Micromonosporaceae</taxon>
        <taxon>Dactylosporangium</taxon>
    </lineage>
</organism>
<evidence type="ECO:0000313" key="6">
    <source>
        <dbReference type="Proteomes" id="UP001058271"/>
    </source>
</evidence>
<dbReference type="PANTHER" id="PTHR30290:SF9">
    <property type="entry name" value="OLIGOPEPTIDE-BINDING PROTEIN APPA"/>
    <property type="match status" value="1"/>
</dbReference>
<evidence type="ECO:0000313" key="5">
    <source>
        <dbReference type="EMBL" id="UWZ34635.1"/>
    </source>
</evidence>
<dbReference type="InterPro" id="IPR039424">
    <property type="entry name" value="SBP_5"/>
</dbReference>
<dbReference type="PANTHER" id="PTHR30290">
    <property type="entry name" value="PERIPLASMIC BINDING COMPONENT OF ABC TRANSPORTER"/>
    <property type="match status" value="1"/>
</dbReference>
<accession>A0ABY5Z0R3</accession>
<protein>
    <recommendedName>
        <fullName evidence="4">Solute-binding protein family 5 domain-containing protein</fullName>
    </recommendedName>
</protein>
<dbReference type="SUPFAM" id="SSF53850">
    <property type="entry name" value="Periplasmic binding protein-like II"/>
    <property type="match status" value="1"/>
</dbReference>
<proteinExistence type="inferred from homology"/>
<gene>
    <name evidence="5" type="ORF">Drose_25860</name>
</gene>
<dbReference type="Gene3D" id="3.40.190.10">
    <property type="entry name" value="Periplasmic binding protein-like II"/>
    <property type="match status" value="1"/>
</dbReference>
<sequence>MTAAAVLALTGCSSGGGSGSSGESRLVVAQTADTRSLFANSSTSQLEINISEQVNEKLIEFSADGTKFEPRLAESWEQVDPLTLRVKLRTGVKFTNGEAFNAESAKFSLETMLKANAYKAFTNSIGSIAVVDENTVDVKAASPSDLVLASLAMGSFQYPKKHFETVGEKEFAAAPVGTGPYKFKEWTKGVKITFERNPDYWNGKVGFDVLEFRIIPDPAAQVAALQSGEVDVVVDVPRGSVEQIEATKSLKLATRPSNRIYYATFNTIKPGPLQNPKVRLALRYAVDTNALLEGPLDGHGFPLKGQITSAAFFGHDETRQPTTYDPVKAKQLLAEAGYPNGFEFHLQYSSTNIKEVGQALATQFEAIGLTVKQDLLESGTFLQRLVAKELEGVFYSGSLPPPDSHFMYQQFESTFRYAYYANPKIDELIKQELASADRAERAKIFKSMLDEFDQNPAFIPLFQAKDAYGLNGKIEGFTPRASQFLDVRALTKK</sequence>
<keyword evidence="6" id="KW-1185">Reference proteome</keyword>
<evidence type="ECO:0000256" key="2">
    <source>
        <dbReference type="ARBA" id="ARBA00022448"/>
    </source>
</evidence>
<feature type="domain" description="Solute-binding protein family 5" evidence="4">
    <location>
        <begin position="67"/>
        <end position="414"/>
    </location>
</feature>
<dbReference type="PIRSF" id="PIRSF002741">
    <property type="entry name" value="MppA"/>
    <property type="match status" value="1"/>
</dbReference>
<comment type="similarity">
    <text evidence="1">Belongs to the bacterial solute-binding protein 5 family.</text>
</comment>
<evidence type="ECO:0000259" key="4">
    <source>
        <dbReference type="Pfam" id="PF00496"/>
    </source>
</evidence>
<keyword evidence="2" id="KW-0813">Transport</keyword>
<keyword evidence="3" id="KW-0732">Signal</keyword>
<dbReference type="InterPro" id="IPR000914">
    <property type="entry name" value="SBP_5_dom"/>
</dbReference>
<dbReference type="Gene3D" id="3.90.76.10">
    <property type="entry name" value="Dipeptide-binding Protein, Domain 1"/>
    <property type="match status" value="1"/>
</dbReference>
<dbReference type="InterPro" id="IPR030678">
    <property type="entry name" value="Peptide/Ni-bd"/>
</dbReference>
<dbReference type="Pfam" id="PF00496">
    <property type="entry name" value="SBP_bac_5"/>
    <property type="match status" value="1"/>
</dbReference>
<dbReference type="EMBL" id="CP073721">
    <property type="protein sequence ID" value="UWZ34635.1"/>
    <property type="molecule type" value="Genomic_DNA"/>
</dbReference>
<evidence type="ECO:0000256" key="1">
    <source>
        <dbReference type="ARBA" id="ARBA00005695"/>
    </source>
</evidence>
<reference evidence="5" key="1">
    <citation type="submission" date="2021-04" db="EMBL/GenBank/DDBJ databases">
        <title>Biosynthetic gene clusters of Dactylosporangioum roseum.</title>
        <authorList>
            <person name="Hartkoorn R.C."/>
            <person name="Beaudoing E."/>
            <person name="Hot D."/>
            <person name="Moureu S."/>
        </authorList>
    </citation>
    <scope>NUCLEOTIDE SEQUENCE</scope>
    <source>
        <strain evidence="5">NRRL B-16295</strain>
    </source>
</reference>
<dbReference type="RefSeq" id="WP_260723960.1">
    <property type="nucleotide sequence ID" value="NZ_BAAABS010000018.1"/>
</dbReference>